<dbReference type="Gene3D" id="3.30.56.50">
    <property type="entry name" value="Putative DNA-binding domain, N-terminal subdomain of bacterial translation initiation factor IF2"/>
    <property type="match status" value="1"/>
</dbReference>
<dbReference type="InterPro" id="IPR006847">
    <property type="entry name" value="IF2_N"/>
</dbReference>
<name>A0ABU1V904_9BURK</name>
<dbReference type="InterPro" id="IPR009061">
    <property type="entry name" value="DNA-bd_dom_put_sf"/>
</dbReference>
<dbReference type="Pfam" id="PF04760">
    <property type="entry name" value="IF2_N"/>
    <property type="match status" value="1"/>
</dbReference>
<feature type="domain" description="Translation initiation factor IF-2 N-terminal" evidence="1">
    <location>
        <begin position="44"/>
        <end position="89"/>
    </location>
</feature>
<gene>
    <name evidence="2" type="ORF">J2X09_001681</name>
</gene>
<evidence type="ECO:0000259" key="1">
    <source>
        <dbReference type="Pfam" id="PF04760"/>
    </source>
</evidence>
<dbReference type="EMBL" id="JAVDWE010000003">
    <property type="protein sequence ID" value="MDR7093949.1"/>
    <property type="molecule type" value="Genomic_DNA"/>
</dbReference>
<dbReference type="Proteomes" id="UP001265550">
    <property type="component" value="Unassembled WGS sequence"/>
</dbReference>
<comment type="caution">
    <text evidence="2">The sequence shown here is derived from an EMBL/GenBank/DDBJ whole genome shotgun (WGS) entry which is preliminary data.</text>
</comment>
<accession>A0ABU1V904</accession>
<evidence type="ECO:0000313" key="3">
    <source>
        <dbReference type="Proteomes" id="UP001265550"/>
    </source>
</evidence>
<reference evidence="2 3" key="1">
    <citation type="submission" date="2023-07" db="EMBL/GenBank/DDBJ databases">
        <title>Sorghum-associated microbial communities from plants grown in Nebraska, USA.</title>
        <authorList>
            <person name="Schachtman D."/>
        </authorList>
    </citation>
    <scope>NUCLEOTIDE SEQUENCE [LARGE SCALE GENOMIC DNA]</scope>
    <source>
        <strain evidence="2 3">BE240</strain>
    </source>
</reference>
<protein>
    <recommendedName>
        <fullName evidence="1">Translation initiation factor IF-2 N-terminal domain-containing protein</fullName>
    </recommendedName>
</protein>
<keyword evidence="3" id="KW-1185">Reference proteome</keyword>
<organism evidence="2 3">
    <name type="scientific">Hydrogenophaga laconesensis</name>
    <dbReference type="NCBI Taxonomy" id="1805971"/>
    <lineage>
        <taxon>Bacteria</taxon>
        <taxon>Pseudomonadati</taxon>
        <taxon>Pseudomonadota</taxon>
        <taxon>Betaproteobacteria</taxon>
        <taxon>Burkholderiales</taxon>
        <taxon>Comamonadaceae</taxon>
        <taxon>Hydrogenophaga</taxon>
    </lineage>
</organism>
<sequence length="290" mass="32275">MLTSVHVDPLRPHRELLVRVRGRLTRIFPELPRERFDESVAIYTVADFADELGKSPDVVLEQLRAAGVHKQSAQSPLLYEDKRQLLAYLRDAHGATGERKKITLKKGGTRAGRGRPLLVESEEWHQGLPASSSRLNKVILVGTIGRQPSDELSASLLLEVFRTFHGRNPVWFEARILRSYEGHLKAIREAVEADDKAATVRAIQRCFEGPDSPLTSVVARAVFELVSGQFSSLLAAQVSIAWESQARQRAPRKLKTGRLRADNTAAALAASWLKRYKRLFPASAATISLT</sequence>
<evidence type="ECO:0000313" key="2">
    <source>
        <dbReference type="EMBL" id="MDR7093949.1"/>
    </source>
</evidence>
<dbReference type="RefSeq" id="WP_204732195.1">
    <property type="nucleotide sequence ID" value="NZ_JAVDWE010000003.1"/>
</dbReference>
<dbReference type="SUPFAM" id="SSF46955">
    <property type="entry name" value="Putative DNA-binding domain"/>
    <property type="match status" value="1"/>
</dbReference>
<proteinExistence type="predicted"/>